<gene>
    <name evidence="4" type="ORF">Fcan01_13282</name>
</gene>
<keyword evidence="2" id="KW-1133">Transmembrane helix</keyword>
<reference evidence="4 5" key="1">
    <citation type="submission" date="2015-12" db="EMBL/GenBank/DDBJ databases">
        <title>The genome of Folsomia candida.</title>
        <authorList>
            <person name="Faddeeva A."/>
            <person name="Derks M.F."/>
            <person name="Anvar Y."/>
            <person name="Smit S."/>
            <person name="Van Straalen N."/>
            <person name="Roelofs D."/>
        </authorList>
    </citation>
    <scope>NUCLEOTIDE SEQUENCE [LARGE SCALE GENOMIC DNA]</scope>
    <source>
        <strain evidence="4 5">VU population</strain>
        <tissue evidence="4">Whole body</tissue>
    </source>
</reference>
<dbReference type="OrthoDB" id="8294077at2759"/>
<organism evidence="4 5">
    <name type="scientific">Folsomia candida</name>
    <name type="common">Springtail</name>
    <dbReference type="NCBI Taxonomy" id="158441"/>
    <lineage>
        <taxon>Eukaryota</taxon>
        <taxon>Metazoa</taxon>
        <taxon>Ecdysozoa</taxon>
        <taxon>Arthropoda</taxon>
        <taxon>Hexapoda</taxon>
        <taxon>Collembola</taxon>
        <taxon>Entomobryomorpha</taxon>
        <taxon>Isotomoidea</taxon>
        <taxon>Isotomidae</taxon>
        <taxon>Proisotominae</taxon>
        <taxon>Folsomia</taxon>
    </lineage>
</organism>
<evidence type="ECO:0000313" key="4">
    <source>
        <dbReference type="EMBL" id="OXA51371.1"/>
    </source>
</evidence>
<keyword evidence="5" id="KW-1185">Reference proteome</keyword>
<comment type="caution">
    <text evidence="4">The sequence shown here is derived from an EMBL/GenBank/DDBJ whole genome shotgun (WGS) entry which is preliminary data.</text>
</comment>
<evidence type="ECO:0000256" key="1">
    <source>
        <dbReference type="SAM" id="MobiDB-lite"/>
    </source>
</evidence>
<feature type="signal peptide" evidence="3">
    <location>
        <begin position="1"/>
        <end position="20"/>
    </location>
</feature>
<feature type="transmembrane region" description="Helical" evidence="2">
    <location>
        <begin position="293"/>
        <end position="314"/>
    </location>
</feature>
<keyword evidence="2" id="KW-0812">Transmembrane</keyword>
<dbReference type="EMBL" id="LNIX01000007">
    <property type="protein sequence ID" value="OXA51371.1"/>
    <property type="molecule type" value="Genomic_DNA"/>
</dbReference>
<keyword evidence="2" id="KW-0472">Membrane</keyword>
<evidence type="ECO:0000313" key="5">
    <source>
        <dbReference type="Proteomes" id="UP000198287"/>
    </source>
</evidence>
<sequence>MCSSKSFLVLLISMFQWVGGVQYGPSLDFLIPPGNERGRPSKQIHLDGFHPTYSVTLPLANNSAMALVSRVHPQGDFSVLAPTGWGIMAVVQTLRLRTGVVYSSSEDTFLKCRDFLRFTAGNQTAQVCGDVMKYSKEGSPQGLLGPRTFITTESQLTLALHVDRGHGVHDYSWHEQIALELVLTAFKECPRNGLLAQWKKWTGSNPLRSCSPAEDTFCIHSATFCDGVGNCAVRGPLGHVGYDEEGCSYTPAFGPTMGPPPPTPPPPTSTRTPYIGVNKPYTPPTSGKVISPIHLIFIFSVVVLVIFAGCTWLAKANEKKFQHTMYRFSTMRRQRRSQQTNPSSRGTRGTEPPTSPPDDATATINSRRPSAPPDSAVNTLRVDVEIPGEEPPPYDHLFPSAPPNSTLHS</sequence>
<proteinExistence type="predicted"/>
<feature type="region of interest" description="Disordered" evidence="1">
    <location>
        <begin position="328"/>
        <end position="409"/>
    </location>
</feature>
<evidence type="ECO:0000256" key="3">
    <source>
        <dbReference type="SAM" id="SignalP"/>
    </source>
</evidence>
<protein>
    <submittedName>
        <fullName evidence="4">Uncharacterized protein</fullName>
    </submittedName>
</protein>
<keyword evidence="3" id="KW-0732">Signal</keyword>
<dbReference type="Proteomes" id="UP000198287">
    <property type="component" value="Unassembled WGS sequence"/>
</dbReference>
<feature type="chain" id="PRO_5013325163" evidence="3">
    <location>
        <begin position="21"/>
        <end position="409"/>
    </location>
</feature>
<dbReference type="AlphaFoldDB" id="A0A226E377"/>
<evidence type="ECO:0000256" key="2">
    <source>
        <dbReference type="SAM" id="Phobius"/>
    </source>
</evidence>
<name>A0A226E377_FOLCA</name>
<accession>A0A226E377</accession>
<dbReference type="OMA" id="WHEQIAL"/>